<keyword evidence="3 4" id="KW-0268">Exocytosis</keyword>
<evidence type="ECO:0000313" key="8">
    <source>
        <dbReference type="EMBL" id="KAK1288580.1"/>
    </source>
</evidence>
<comment type="similarity">
    <text evidence="1 4">Belongs to the EXO70 family.</text>
</comment>
<feature type="domain" description="Late embryogenesis abundant protein LEA-2 subgroup" evidence="7">
    <location>
        <begin position="591"/>
        <end position="693"/>
    </location>
</feature>
<dbReference type="Proteomes" id="UP001180020">
    <property type="component" value="Unassembled WGS sequence"/>
</dbReference>
<evidence type="ECO:0000256" key="1">
    <source>
        <dbReference type="ARBA" id="ARBA00006756"/>
    </source>
</evidence>
<evidence type="ECO:0000256" key="4">
    <source>
        <dbReference type="RuleBase" id="RU365026"/>
    </source>
</evidence>
<reference evidence="8" key="1">
    <citation type="journal article" date="2023" name="Nat. Commun.">
        <title>Diploid and tetraploid genomes of Acorus and the evolution of monocots.</title>
        <authorList>
            <person name="Ma L."/>
            <person name="Liu K.W."/>
            <person name="Li Z."/>
            <person name="Hsiao Y.Y."/>
            <person name="Qi Y."/>
            <person name="Fu T."/>
            <person name="Tang G.D."/>
            <person name="Zhang D."/>
            <person name="Sun W.H."/>
            <person name="Liu D.K."/>
            <person name="Li Y."/>
            <person name="Chen G.Z."/>
            <person name="Liu X.D."/>
            <person name="Liao X.Y."/>
            <person name="Jiang Y.T."/>
            <person name="Yu X."/>
            <person name="Hao Y."/>
            <person name="Huang J."/>
            <person name="Zhao X.W."/>
            <person name="Ke S."/>
            <person name="Chen Y.Y."/>
            <person name="Wu W.L."/>
            <person name="Hsu J.L."/>
            <person name="Lin Y.F."/>
            <person name="Huang M.D."/>
            <person name="Li C.Y."/>
            <person name="Huang L."/>
            <person name="Wang Z.W."/>
            <person name="Zhao X."/>
            <person name="Zhong W.Y."/>
            <person name="Peng D.H."/>
            <person name="Ahmad S."/>
            <person name="Lan S."/>
            <person name="Zhang J.S."/>
            <person name="Tsai W.C."/>
            <person name="Van de Peer Y."/>
            <person name="Liu Z.J."/>
        </authorList>
    </citation>
    <scope>NUCLEOTIDE SEQUENCE</scope>
    <source>
        <strain evidence="8">CP</strain>
    </source>
</reference>
<dbReference type="Pfam" id="PF03168">
    <property type="entry name" value="LEA_2"/>
    <property type="match status" value="1"/>
</dbReference>
<name>A0AAV9CI09_ACOCL</name>
<sequence>MGVPQALDTLTERASFLRESIQKSQTNTESMVSILGSFDHRLSALESAMRPTQVRTHAFHKAHESIGKALTAVDVILGHFDLSRRAEAKILRGPGENLESYLEAVDQLRNNVQFFISNKGFKSSDGVLNRTNTLLAKAILMLEEEFKRSLSSYSKPMEPDRLILCLPDSLQPSSEMPGHQGGSSGKTVVCWRTKVCDKIFEGMDSLRDQCFAEVSANSLFMLLSFGEAIAESKRSPEKLFVLLDMYEIMRELQSEIEILFEGKACLEMRESALSLTKHLAQTAQQTFADFEEAVEKDATKTAVQDGTVHPLTSYVINYVKFLFDYQSTLKQLFLEFEDNGDHETNSKFASVTMRIMQVLQENLEGKSKQYKDPALSHLFLMNNINYIVRSVRKSEAKDLLGDDWVQRHRRIVQKHAQQYQRIAWSKILQCLNSQTLTSSIGSSVTSSDGGSSNSGASKAAVKERFRSFNMQFEELHQRQSQWTVPEAELRDTLKLKVAEILIPAYRSFYKRFSPMIDNGKNHQRRKRLYLRILKAILAFILLVLLIILIVWLVLRPTKPKFYLSDATVISFNLTSTSSPTCLLSSSIQVSITSRNPNDRIGVRYDKLDVFATYRYQQITLSTALPPTYQGHNDITTWSPFVYGPSVPLPPYLSNALVQDENAGALMIHVKIDGRLRWKVGTWTSGHYHIHVRCPAILSVNGGWSSVRFMKVTTCNVDIDI</sequence>
<proteinExistence type="inferred from homology"/>
<dbReference type="GO" id="GO:0000145">
    <property type="term" value="C:exocyst"/>
    <property type="evidence" value="ECO:0007669"/>
    <property type="project" value="InterPro"/>
</dbReference>
<keyword evidence="9" id="KW-1185">Reference proteome</keyword>
<reference evidence="8" key="2">
    <citation type="submission" date="2023-06" db="EMBL/GenBank/DDBJ databases">
        <authorList>
            <person name="Ma L."/>
            <person name="Liu K.-W."/>
            <person name="Li Z."/>
            <person name="Hsiao Y.-Y."/>
            <person name="Qi Y."/>
            <person name="Fu T."/>
            <person name="Tang G."/>
            <person name="Zhang D."/>
            <person name="Sun W.-H."/>
            <person name="Liu D.-K."/>
            <person name="Li Y."/>
            <person name="Chen G.-Z."/>
            <person name="Liu X.-D."/>
            <person name="Liao X.-Y."/>
            <person name="Jiang Y.-T."/>
            <person name="Yu X."/>
            <person name="Hao Y."/>
            <person name="Huang J."/>
            <person name="Zhao X.-W."/>
            <person name="Ke S."/>
            <person name="Chen Y.-Y."/>
            <person name="Wu W.-L."/>
            <person name="Hsu J.-L."/>
            <person name="Lin Y.-F."/>
            <person name="Huang M.-D."/>
            <person name="Li C.-Y."/>
            <person name="Huang L."/>
            <person name="Wang Z.-W."/>
            <person name="Zhao X."/>
            <person name="Zhong W.-Y."/>
            <person name="Peng D.-H."/>
            <person name="Ahmad S."/>
            <person name="Lan S."/>
            <person name="Zhang J.-S."/>
            <person name="Tsai W.-C."/>
            <person name="Van De Peer Y."/>
            <person name="Liu Z.-J."/>
        </authorList>
    </citation>
    <scope>NUCLEOTIDE SEQUENCE</scope>
    <source>
        <strain evidence="8">CP</strain>
        <tissue evidence="8">Leaves</tissue>
    </source>
</reference>
<evidence type="ECO:0000256" key="3">
    <source>
        <dbReference type="ARBA" id="ARBA00022483"/>
    </source>
</evidence>
<comment type="function">
    <text evidence="4">Component of the exocyst complex.</text>
</comment>
<evidence type="ECO:0000259" key="6">
    <source>
        <dbReference type="Pfam" id="PF03081"/>
    </source>
</evidence>
<evidence type="ECO:0000256" key="2">
    <source>
        <dbReference type="ARBA" id="ARBA00022448"/>
    </source>
</evidence>
<gene>
    <name evidence="8" type="ORF">QJS10_CPB19g00471</name>
</gene>
<dbReference type="GO" id="GO:0005546">
    <property type="term" value="F:phosphatidylinositol-4,5-bisphosphate binding"/>
    <property type="evidence" value="ECO:0007669"/>
    <property type="project" value="InterPro"/>
</dbReference>
<dbReference type="GO" id="GO:0006887">
    <property type="term" value="P:exocytosis"/>
    <property type="evidence" value="ECO:0007669"/>
    <property type="project" value="UniProtKB-KW"/>
</dbReference>
<dbReference type="Pfam" id="PF03081">
    <property type="entry name" value="Exo70_C"/>
    <property type="match status" value="1"/>
</dbReference>
<evidence type="ECO:0000313" key="9">
    <source>
        <dbReference type="Proteomes" id="UP001180020"/>
    </source>
</evidence>
<dbReference type="InterPro" id="IPR046364">
    <property type="entry name" value="Exo70_C"/>
</dbReference>
<dbReference type="Pfam" id="PF20669">
    <property type="entry name" value="Exo70_N"/>
    <property type="match status" value="1"/>
</dbReference>
<dbReference type="PANTHER" id="PTHR12542">
    <property type="entry name" value="EXOCYST COMPLEX PROTEIN EXO70"/>
    <property type="match status" value="1"/>
</dbReference>
<protein>
    <recommendedName>
        <fullName evidence="4">Exocyst subunit Exo70 family protein</fullName>
    </recommendedName>
</protein>
<dbReference type="SUPFAM" id="SSF74788">
    <property type="entry name" value="Cullin repeat-like"/>
    <property type="match status" value="1"/>
</dbReference>
<dbReference type="InterPro" id="IPR016159">
    <property type="entry name" value="Cullin_repeat-like_dom_sf"/>
</dbReference>
<keyword evidence="4" id="KW-0653">Protein transport</keyword>
<keyword evidence="5" id="KW-0472">Membrane</keyword>
<feature type="domain" description="Exocyst complex subunit Exo70 C-terminal" evidence="6">
    <location>
        <begin position="193"/>
        <end position="522"/>
    </location>
</feature>
<dbReference type="AlphaFoldDB" id="A0AAV9CI09"/>
<feature type="transmembrane region" description="Helical" evidence="5">
    <location>
        <begin position="532"/>
        <end position="554"/>
    </location>
</feature>
<dbReference type="Gene3D" id="1.20.1280.170">
    <property type="entry name" value="Exocyst complex component Exo70"/>
    <property type="match status" value="2"/>
</dbReference>
<evidence type="ECO:0000256" key="5">
    <source>
        <dbReference type="SAM" id="Phobius"/>
    </source>
</evidence>
<evidence type="ECO:0000259" key="7">
    <source>
        <dbReference type="Pfam" id="PF03168"/>
    </source>
</evidence>
<keyword evidence="5" id="KW-0812">Transmembrane</keyword>
<organism evidence="8 9">
    <name type="scientific">Acorus calamus</name>
    <name type="common">Sweet flag</name>
    <dbReference type="NCBI Taxonomy" id="4465"/>
    <lineage>
        <taxon>Eukaryota</taxon>
        <taxon>Viridiplantae</taxon>
        <taxon>Streptophyta</taxon>
        <taxon>Embryophyta</taxon>
        <taxon>Tracheophyta</taxon>
        <taxon>Spermatophyta</taxon>
        <taxon>Magnoliopsida</taxon>
        <taxon>Liliopsida</taxon>
        <taxon>Acoraceae</taxon>
        <taxon>Acorus</taxon>
    </lineage>
</organism>
<dbReference type="InterPro" id="IPR004140">
    <property type="entry name" value="Exo70"/>
</dbReference>
<dbReference type="InterPro" id="IPR004864">
    <property type="entry name" value="LEA_2"/>
</dbReference>
<keyword evidence="5" id="KW-1133">Transmembrane helix</keyword>
<dbReference type="GO" id="GO:0015031">
    <property type="term" value="P:protein transport"/>
    <property type="evidence" value="ECO:0007669"/>
    <property type="project" value="UniProtKB-KW"/>
</dbReference>
<keyword evidence="2 4" id="KW-0813">Transport</keyword>
<comment type="caution">
    <text evidence="8">The sequence shown here is derived from an EMBL/GenBank/DDBJ whole genome shotgun (WGS) entry which is preliminary data.</text>
</comment>
<dbReference type="PANTHER" id="PTHR12542:SF41">
    <property type="entry name" value="EXOCYST COMPLEX COMPONENT 7"/>
    <property type="match status" value="1"/>
</dbReference>
<accession>A0AAV9CI09</accession>
<dbReference type="EMBL" id="JAUJYO010000019">
    <property type="protein sequence ID" value="KAK1288580.1"/>
    <property type="molecule type" value="Genomic_DNA"/>
</dbReference>